<protein>
    <submittedName>
        <fullName evidence="1">Uncharacterized protein</fullName>
    </submittedName>
</protein>
<gene>
    <name evidence="1" type="ORF">S06H3_46507</name>
</gene>
<proteinExistence type="predicted"/>
<evidence type="ECO:0000313" key="1">
    <source>
        <dbReference type="EMBL" id="GAI41470.1"/>
    </source>
</evidence>
<comment type="caution">
    <text evidence="1">The sequence shown here is derived from an EMBL/GenBank/DDBJ whole genome shotgun (WGS) entry which is preliminary data.</text>
</comment>
<organism evidence="1">
    <name type="scientific">marine sediment metagenome</name>
    <dbReference type="NCBI Taxonomy" id="412755"/>
    <lineage>
        <taxon>unclassified sequences</taxon>
        <taxon>metagenomes</taxon>
        <taxon>ecological metagenomes</taxon>
    </lineage>
</organism>
<feature type="non-terminal residue" evidence="1">
    <location>
        <position position="1"/>
    </location>
</feature>
<sequence length="140" mass="15453">GRVAMPEVKSIREIAKALKDKLDMEQYPSKQPEEFTFTLVLVPNAPNGLGSCEQCHCSEALGVCPDCTGPHYGTHYETEKESVTHLLFQQGRGRQEVALLCNGCGWRGQDSIVRGGNPLEYNFNCQGCGSQDLHRVVVKD</sequence>
<reference evidence="1" key="1">
    <citation type="journal article" date="2014" name="Front. Microbiol.">
        <title>High frequency of phylogenetically diverse reductive dehalogenase-homologous genes in deep subseafloor sedimentary metagenomes.</title>
        <authorList>
            <person name="Kawai M."/>
            <person name="Futagami T."/>
            <person name="Toyoda A."/>
            <person name="Takaki Y."/>
            <person name="Nishi S."/>
            <person name="Hori S."/>
            <person name="Arai W."/>
            <person name="Tsubouchi T."/>
            <person name="Morono Y."/>
            <person name="Uchiyama I."/>
            <person name="Ito T."/>
            <person name="Fujiyama A."/>
            <person name="Inagaki F."/>
            <person name="Takami H."/>
        </authorList>
    </citation>
    <scope>NUCLEOTIDE SEQUENCE</scope>
    <source>
        <strain evidence="1">Expedition CK06-06</strain>
    </source>
</reference>
<accession>X1PR00</accession>
<dbReference type="EMBL" id="BARV01029129">
    <property type="protein sequence ID" value="GAI41470.1"/>
    <property type="molecule type" value="Genomic_DNA"/>
</dbReference>
<name>X1PR00_9ZZZZ</name>
<dbReference type="AlphaFoldDB" id="X1PR00"/>